<organism evidence="2 3">
    <name type="scientific">Escallonia herrerae</name>
    <dbReference type="NCBI Taxonomy" id="1293975"/>
    <lineage>
        <taxon>Eukaryota</taxon>
        <taxon>Viridiplantae</taxon>
        <taxon>Streptophyta</taxon>
        <taxon>Embryophyta</taxon>
        <taxon>Tracheophyta</taxon>
        <taxon>Spermatophyta</taxon>
        <taxon>Magnoliopsida</taxon>
        <taxon>eudicotyledons</taxon>
        <taxon>Gunneridae</taxon>
        <taxon>Pentapetalae</taxon>
        <taxon>asterids</taxon>
        <taxon>campanulids</taxon>
        <taxon>Escalloniales</taxon>
        <taxon>Escalloniaceae</taxon>
        <taxon>Escallonia</taxon>
    </lineage>
</organism>
<protein>
    <recommendedName>
        <fullName evidence="1">J domain-containing protein</fullName>
    </recommendedName>
</protein>
<name>A0AA89AJL2_9ASTE</name>
<dbReference type="AlphaFoldDB" id="A0AA89AJL2"/>
<sequence length="262" mass="29731">MKDLGTLNYFLGLEVSIAADGYHVSQAKYVFDLLSCADLTDSKTAFIPLEPNVRFTPLDGTPFRDPTLYRTLVGSLVYLTVTRPDIAYVVHLVSQFISGPRTTHFAAVLHILRYIKGTLFHGLHFSSHSSLKLHACYDADWAGDPTDRRSTTGCFFLENGTLSEIKKAYKQLARKYHPDVSRWSARRSVTPERTEEYTKTIIRVHETYETLSDRQTKASYDIDMSKGLHLAFSVRKSGQNDQKSVPCLAFSNQFRLNKMGLY</sequence>
<evidence type="ECO:0000259" key="1">
    <source>
        <dbReference type="PROSITE" id="PS50076"/>
    </source>
</evidence>
<dbReference type="PANTHER" id="PTHR11439:SF461">
    <property type="entry name" value="OS10G0432200 PROTEIN"/>
    <property type="match status" value="1"/>
</dbReference>
<dbReference type="InterPro" id="IPR001623">
    <property type="entry name" value="DnaJ_domain"/>
</dbReference>
<proteinExistence type="predicted"/>
<dbReference type="SMART" id="SM00271">
    <property type="entry name" value="DnaJ"/>
    <property type="match status" value="1"/>
</dbReference>
<comment type="caution">
    <text evidence="2">The sequence shown here is derived from an EMBL/GenBank/DDBJ whole genome shotgun (WGS) entry which is preliminary data.</text>
</comment>
<dbReference type="SUPFAM" id="SSF46565">
    <property type="entry name" value="Chaperone J-domain"/>
    <property type="match status" value="1"/>
</dbReference>
<dbReference type="InterPro" id="IPR036869">
    <property type="entry name" value="J_dom_sf"/>
</dbReference>
<evidence type="ECO:0000313" key="2">
    <source>
        <dbReference type="EMBL" id="KAK3003556.1"/>
    </source>
</evidence>
<feature type="domain" description="J" evidence="1">
    <location>
        <begin position="147"/>
        <end position="224"/>
    </location>
</feature>
<keyword evidence="3" id="KW-1185">Reference proteome</keyword>
<dbReference type="Gene3D" id="1.10.287.110">
    <property type="entry name" value="DnaJ domain"/>
    <property type="match status" value="1"/>
</dbReference>
<dbReference type="EMBL" id="JAVXUP010002399">
    <property type="protein sequence ID" value="KAK3003556.1"/>
    <property type="molecule type" value="Genomic_DNA"/>
</dbReference>
<reference evidence="2" key="1">
    <citation type="submission" date="2022-12" db="EMBL/GenBank/DDBJ databases">
        <title>Draft genome assemblies for two species of Escallonia (Escalloniales).</title>
        <authorList>
            <person name="Chanderbali A."/>
            <person name="Dervinis C."/>
            <person name="Anghel I."/>
            <person name="Soltis D."/>
            <person name="Soltis P."/>
            <person name="Zapata F."/>
        </authorList>
    </citation>
    <scope>NUCLEOTIDE SEQUENCE</scope>
    <source>
        <strain evidence="2">UCBG64.0493</strain>
        <tissue evidence="2">Leaf</tissue>
    </source>
</reference>
<dbReference type="CDD" id="cd06257">
    <property type="entry name" value="DnaJ"/>
    <property type="match status" value="1"/>
</dbReference>
<dbReference type="PROSITE" id="PS50076">
    <property type="entry name" value="DNAJ_2"/>
    <property type="match status" value="1"/>
</dbReference>
<dbReference type="Pfam" id="PF00226">
    <property type="entry name" value="DnaJ"/>
    <property type="match status" value="1"/>
</dbReference>
<dbReference type="PANTHER" id="PTHR11439">
    <property type="entry name" value="GAG-POL-RELATED RETROTRANSPOSON"/>
    <property type="match status" value="1"/>
</dbReference>
<accession>A0AA89AJL2</accession>
<gene>
    <name evidence="2" type="ORF">RJ639_018935</name>
</gene>
<evidence type="ECO:0000313" key="3">
    <source>
        <dbReference type="Proteomes" id="UP001188597"/>
    </source>
</evidence>
<dbReference type="Proteomes" id="UP001188597">
    <property type="component" value="Unassembled WGS sequence"/>
</dbReference>